<dbReference type="InterPro" id="IPR043128">
    <property type="entry name" value="Rev_trsase/Diguanyl_cyclase"/>
</dbReference>
<accession>A0A239JB99</accession>
<protein>
    <recommendedName>
        <fullName evidence="3">GGDEF domain-containing protein</fullName>
    </recommendedName>
</protein>
<proteinExistence type="predicted"/>
<keyword evidence="2" id="KW-1185">Reference proteome</keyword>
<sequence length="165" mass="16424">MPPTHNPFSVSLPVSLLLPPEDDVTSLLPGPNSVSAHVAERLSAVPAVPAALIVLRLSQGDGRPAADALAAATSVVARSLRGDDWLGRSGPDEFAVLLGGSAADAEVAAARLTAAIAALDVPGLGACAGVTDLEAGSTAAETLQRAARALHAACAGDVVRHRSTS</sequence>
<dbReference type="AlphaFoldDB" id="A0A239JB99"/>
<dbReference type="EMBL" id="FZOO01000013">
    <property type="protein sequence ID" value="SNT01914.1"/>
    <property type="molecule type" value="Genomic_DNA"/>
</dbReference>
<organism evidence="1 2">
    <name type="scientific">Geodermatophilus pulveris</name>
    <dbReference type="NCBI Taxonomy" id="1564159"/>
    <lineage>
        <taxon>Bacteria</taxon>
        <taxon>Bacillati</taxon>
        <taxon>Actinomycetota</taxon>
        <taxon>Actinomycetes</taxon>
        <taxon>Geodermatophilales</taxon>
        <taxon>Geodermatophilaceae</taxon>
        <taxon>Geodermatophilus</taxon>
    </lineage>
</organism>
<reference evidence="2" key="1">
    <citation type="submission" date="2017-06" db="EMBL/GenBank/DDBJ databases">
        <authorList>
            <person name="Varghese N."/>
            <person name="Submissions S."/>
        </authorList>
    </citation>
    <scope>NUCLEOTIDE SEQUENCE [LARGE SCALE GENOMIC DNA]</scope>
    <source>
        <strain evidence="2">DSM 46839</strain>
    </source>
</reference>
<name>A0A239JB99_9ACTN</name>
<dbReference type="Proteomes" id="UP000198373">
    <property type="component" value="Unassembled WGS sequence"/>
</dbReference>
<dbReference type="SUPFAM" id="SSF55073">
    <property type="entry name" value="Nucleotide cyclase"/>
    <property type="match status" value="1"/>
</dbReference>
<dbReference type="InterPro" id="IPR029787">
    <property type="entry name" value="Nucleotide_cyclase"/>
</dbReference>
<evidence type="ECO:0000313" key="2">
    <source>
        <dbReference type="Proteomes" id="UP000198373"/>
    </source>
</evidence>
<evidence type="ECO:0000313" key="1">
    <source>
        <dbReference type="EMBL" id="SNT01914.1"/>
    </source>
</evidence>
<gene>
    <name evidence="1" type="ORF">SAMN06893096_11336</name>
</gene>
<dbReference type="Gene3D" id="3.30.70.270">
    <property type="match status" value="1"/>
</dbReference>
<dbReference type="RefSeq" id="WP_089307355.1">
    <property type="nucleotide sequence ID" value="NZ_FZOO01000013.1"/>
</dbReference>
<evidence type="ECO:0008006" key="3">
    <source>
        <dbReference type="Google" id="ProtNLM"/>
    </source>
</evidence>